<accession>A0A073HZF9</accession>
<proteinExistence type="predicted"/>
<gene>
    <name evidence="1" type="ORF">OXYTRIMIC_025</name>
</gene>
<comment type="caution">
    <text evidence="1">The sequence shown here is derived from an EMBL/GenBank/DDBJ whole genome shotgun (WGS) entry which is preliminary data.</text>
</comment>
<dbReference type="EMBL" id="ARYC01003506">
    <property type="protein sequence ID" value="KEJ82829.1"/>
    <property type="molecule type" value="Genomic_DNA"/>
</dbReference>
<keyword evidence="2" id="KW-1185">Reference proteome</keyword>
<reference evidence="2" key="1">
    <citation type="journal article" date="2014" name="Cell">
        <title>The Architecture of a Scrambled Genome Reveals Massive Levels of Genomic Rearrangement during Development.</title>
        <authorList>
            <person name="Chen X."/>
            <person name="Bracht J.R."/>
            <person name="Goldman A.D."/>
            <person name="Dolzhenko E."/>
            <person name="Clay D.M."/>
            <person name="Swart E.C."/>
            <person name="Perlman D.H."/>
            <person name="Doak T.G."/>
            <person name="Stuart A."/>
            <person name="Amemiya C.T."/>
            <person name="Sebra R.P."/>
            <person name="Landweber L.F."/>
        </authorList>
    </citation>
    <scope>NUCLEOTIDE SEQUENCE [LARGE SCALE GENOMIC DNA]</scope>
    <source>
        <strain evidence="2">JRB310</strain>
    </source>
</reference>
<dbReference type="Proteomes" id="UP000053232">
    <property type="component" value="Unassembled WGS sequence"/>
</dbReference>
<protein>
    <submittedName>
        <fullName evidence="1">Uncharacterized protein</fullName>
    </submittedName>
</protein>
<organism evidence="1 2">
    <name type="scientific">Oxytricha trifallax</name>
    <dbReference type="NCBI Taxonomy" id="1172189"/>
    <lineage>
        <taxon>Eukaryota</taxon>
        <taxon>Sar</taxon>
        <taxon>Alveolata</taxon>
        <taxon>Ciliophora</taxon>
        <taxon>Intramacronucleata</taxon>
        <taxon>Spirotrichea</taxon>
        <taxon>Stichotrichia</taxon>
        <taxon>Sporadotrichida</taxon>
        <taxon>Oxytrichidae</taxon>
        <taxon>Oxytrichinae</taxon>
        <taxon>Oxytricha</taxon>
    </lineage>
</organism>
<evidence type="ECO:0000313" key="1">
    <source>
        <dbReference type="EMBL" id="KEJ82829.1"/>
    </source>
</evidence>
<dbReference type="AlphaFoldDB" id="A0A073HZF9"/>
<evidence type="ECO:0000313" key="2">
    <source>
        <dbReference type="Proteomes" id="UP000053232"/>
    </source>
</evidence>
<name>A0A073HZF9_9SPIT</name>
<sequence length="318" mass="37949">MGKKTIYSQDIDGQFLCPYYDQCEKQFKHQNIGSITVHVHKEHQDLQMLKKQDYKYGCSCNKRYKRKRDLISHQSHKGHSSAQCKIFDGLLSNMGAWIELYNNIEKMNPENLIEMILCDMTQCTTNMTEEQLLSMPVELIQKQGFFILIPLPGRRQIFEIFLAGRGYQITKNFNKLFQIDDSQTIYEYIQTYYSRQNKECIIGFKGDLNYLRQNFKGQKSKNYYFKHENQSEQICEIIEKFKPIGQLLNIFGPFHYEMDRWIFLSDQKIQNYQNYQSQSIQQIQQTFKAPPTYFDFFFDQIISPDQLSNQNPLSLRFE</sequence>